<gene>
    <name evidence="6" type="ORF">OTU49_013170</name>
</gene>
<organism evidence="6 7">
    <name type="scientific">Cherax quadricarinatus</name>
    <name type="common">Australian red claw crayfish</name>
    <dbReference type="NCBI Taxonomy" id="27406"/>
    <lineage>
        <taxon>Eukaryota</taxon>
        <taxon>Metazoa</taxon>
        <taxon>Ecdysozoa</taxon>
        <taxon>Arthropoda</taxon>
        <taxon>Crustacea</taxon>
        <taxon>Multicrustacea</taxon>
        <taxon>Malacostraca</taxon>
        <taxon>Eumalacostraca</taxon>
        <taxon>Eucarida</taxon>
        <taxon>Decapoda</taxon>
        <taxon>Pleocyemata</taxon>
        <taxon>Astacidea</taxon>
        <taxon>Parastacoidea</taxon>
        <taxon>Parastacidae</taxon>
        <taxon>Cherax</taxon>
    </lineage>
</organism>
<sequence>SNVIRLLRESGLQRVLAILDAWEKIERRHQVKVIKAILGTLSHVCDSKHGRKAVMSLNGMEIAQRFIQTCPADKKFDSNLASATNVFLKCVSKGELPVSSIRSAFTFQVPNKADSEASSDVSHKPTSGLDGDSSEDEGDDEVDEDEEDFELSRDFKGIDLISEYFPQRPRMEELLKLEPLFPELNNFHVPDVTRMKEAVPHTRKAGSSTPKENREHYLQASNAPKSLINFVKVAYPDMVAAFGSCLLEKLYEKDRKVCRSKAIATVERVLHPEIYMERVVYDLDYLLETEQSKMLITSTESPSRLLSNCDEKRVGKRDTTVSHLNFESRFESGNLRRVIQVSNSEYDLILNADVNSSHHHQWFYFEVSNMEAHTPYIFNIINNEKPNSEFNFGMKPVMFSVQNAMNGCGFWIRTGYDICYHKNHYSRVPKSHDNIRFKRSENKCYYTATFTVTFHHAYDVCYMAYHYPYTYTQLLDYHSQQEARHLRSNTFFSNQVLCYTLNGNPVPLLTVTNMDNVQDKEVIFLTARVHPGESNSSWVMEGVLNFLLGSEPEAQLLLDKFIFKIVPMLNPEGVIHGNQRCGLTDEDLNRRWRAPDPTLHPTIYHAKALLDYLTTIAKLKVRVFCDLHGHSRQKNVFMYGCSRMQSWWPGDKDLPDNPDFMLLPQLAQKYMKTFSLRDCHFLIERARESTARVAVWRQFNIPMSYTMEASTCGCDQGKYKNKHLGTNQLMESGEAFCFALSYLVTPPEAANSQQTLDSNRIEHHPRMVSERSLGDFSQEVVFWSEDLDDDLDSDDDLDLDLYGPM</sequence>
<accession>A0AAW0VTM9</accession>
<dbReference type="InterPro" id="IPR000834">
    <property type="entry name" value="Peptidase_M14"/>
</dbReference>
<dbReference type="InterPro" id="IPR050821">
    <property type="entry name" value="Cytosolic_carboxypeptidase"/>
</dbReference>
<dbReference type="GO" id="GO:0008270">
    <property type="term" value="F:zinc ion binding"/>
    <property type="evidence" value="ECO:0007669"/>
    <property type="project" value="InterPro"/>
</dbReference>
<dbReference type="Gene3D" id="2.60.40.3120">
    <property type="match status" value="1"/>
</dbReference>
<dbReference type="SUPFAM" id="SSF53187">
    <property type="entry name" value="Zn-dependent exopeptidases"/>
    <property type="match status" value="1"/>
</dbReference>
<feature type="active site" description="Proton donor/acceptor" evidence="3">
    <location>
        <position position="708"/>
    </location>
</feature>
<keyword evidence="7" id="KW-1185">Reference proteome</keyword>
<dbReference type="InterPro" id="IPR040626">
    <property type="entry name" value="Pepdidase_M14_N"/>
</dbReference>
<dbReference type="PANTHER" id="PTHR12756:SF11">
    <property type="entry name" value="CYTOSOLIC CARBOXYPEPTIDASE 1"/>
    <property type="match status" value="1"/>
</dbReference>
<dbReference type="EMBL" id="JARKIK010000257">
    <property type="protein sequence ID" value="KAK8720673.1"/>
    <property type="molecule type" value="Genomic_DNA"/>
</dbReference>
<feature type="region of interest" description="Disordered" evidence="4">
    <location>
        <begin position="112"/>
        <end position="149"/>
    </location>
</feature>
<dbReference type="PROSITE" id="PS52035">
    <property type="entry name" value="PEPTIDASE_M14"/>
    <property type="match status" value="1"/>
</dbReference>
<dbReference type="AlphaFoldDB" id="A0AAW0VTM9"/>
<evidence type="ECO:0000313" key="6">
    <source>
        <dbReference type="EMBL" id="KAK8720673.1"/>
    </source>
</evidence>
<comment type="caution">
    <text evidence="6">The sequence shown here is derived from an EMBL/GenBank/DDBJ whole genome shotgun (WGS) entry which is preliminary data.</text>
</comment>
<name>A0AAW0VTM9_CHEQU</name>
<dbReference type="Pfam" id="PF25571">
    <property type="entry name" value="TPR_CCP1_N"/>
    <property type="match status" value="1"/>
</dbReference>
<dbReference type="Pfam" id="PF00246">
    <property type="entry name" value="Peptidase_M14"/>
    <property type="match status" value="1"/>
</dbReference>
<evidence type="ECO:0000256" key="2">
    <source>
        <dbReference type="ARBA" id="ARBA00005988"/>
    </source>
</evidence>
<protein>
    <recommendedName>
        <fullName evidence="5">Peptidase M14 domain-containing protein</fullName>
    </recommendedName>
</protein>
<feature type="compositionally biased region" description="Acidic residues" evidence="4">
    <location>
        <begin position="132"/>
        <end position="149"/>
    </location>
</feature>
<comment type="cofactor">
    <cofactor evidence="1">
        <name>Zn(2+)</name>
        <dbReference type="ChEBI" id="CHEBI:29105"/>
    </cofactor>
</comment>
<evidence type="ECO:0000256" key="3">
    <source>
        <dbReference type="PROSITE-ProRule" id="PRU01379"/>
    </source>
</evidence>
<dbReference type="GO" id="GO:0006508">
    <property type="term" value="P:proteolysis"/>
    <property type="evidence" value="ECO:0007669"/>
    <property type="project" value="InterPro"/>
</dbReference>
<dbReference type="GO" id="GO:0004181">
    <property type="term" value="F:metallocarboxypeptidase activity"/>
    <property type="evidence" value="ECO:0007669"/>
    <property type="project" value="InterPro"/>
</dbReference>
<evidence type="ECO:0000256" key="4">
    <source>
        <dbReference type="SAM" id="MobiDB-lite"/>
    </source>
</evidence>
<feature type="domain" description="Peptidase M14" evidence="5">
    <location>
        <begin position="467"/>
        <end position="744"/>
    </location>
</feature>
<reference evidence="6 7" key="1">
    <citation type="journal article" date="2024" name="BMC Genomics">
        <title>Genome assembly of redclaw crayfish (Cherax quadricarinatus) provides insights into its immune adaptation and hypoxia tolerance.</title>
        <authorList>
            <person name="Liu Z."/>
            <person name="Zheng J."/>
            <person name="Li H."/>
            <person name="Fang K."/>
            <person name="Wang S."/>
            <person name="He J."/>
            <person name="Zhou D."/>
            <person name="Weng S."/>
            <person name="Chi M."/>
            <person name="Gu Z."/>
            <person name="He J."/>
            <person name="Li F."/>
            <person name="Wang M."/>
        </authorList>
    </citation>
    <scope>NUCLEOTIDE SEQUENCE [LARGE SCALE GENOMIC DNA]</scope>
    <source>
        <strain evidence="6">ZL_2023a</strain>
    </source>
</reference>
<evidence type="ECO:0000259" key="5">
    <source>
        <dbReference type="PROSITE" id="PS52035"/>
    </source>
</evidence>
<feature type="non-terminal residue" evidence="6">
    <location>
        <position position="1"/>
    </location>
</feature>
<dbReference type="Proteomes" id="UP001445076">
    <property type="component" value="Unassembled WGS sequence"/>
</dbReference>
<proteinExistence type="inferred from homology"/>
<evidence type="ECO:0000313" key="7">
    <source>
        <dbReference type="Proteomes" id="UP001445076"/>
    </source>
</evidence>
<dbReference type="Pfam" id="PF18027">
    <property type="entry name" value="Pepdidase_M14_N"/>
    <property type="match status" value="1"/>
</dbReference>
<comment type="similarity">
    <text evidence="2 3">Belongs to the peptidase M14 family.</text>
</comment>
<evidence type="ECO:0000256" key="1">
    <source>
        <dbReference type="ARBA" id="ARBA00001947"/>
    </source>
</evidence>
<dbReference type="PANTHER" id="PTHR12756">
    <property type="entry name" value="CYTOSOLIC CARBOXYPEPTIDASE"/>
    <property type="match status" value="1"/>
</dbReference>
<dbReference type="Gene3D" id="3.40.630.10">
    <property type="entry name" value="Zn peptidases"/>
    <property type="match status" value="1"/>
</dbReference>